<reference evidence="2" key="1">
    <citation type="submission" date="2020-02" db="EMBL/GenBank/DDBJ databases">
        <authorList>
            <person name="Scholz U."/>
            <person name="Mascher M."/>
            <person name="Fiebig A."/>
        </authorList>
    </citation>
    <scope>NUCLEOTIDE SEQUENCE</scope>
</reference>
<proteinExistence type="predicted"/>
<keyword evidence="3" id="KW-1185">Reference proteome</keyword>
<sequence length="42" mass="4721">MPGNVEVAEAYLPGPARRPPSPKKENPSWMSLRLSTLRLTSW</sequence>
<organism evidence="2 3">
    <name type="scientific">Spirodela intermedia</name>
    <name type="common">Intermediate duckweed</name>
    <dbReference type="NCBI Taxonomy" id="51605"/>
    <lineage>
        <taxon>Eukaryota</taxon>
        <taxon>Viridiplantae</taxon>
        <taxon>Streptophyta</taxon>
        <taxon>Embryophyta</taxon>
        <taxon>Tracheophyta</taxon>
        <taxon>Spermatophyta</taxon>
        <taxon>Magnoliopsida</taxon>
        <taxon>Liliopsida</taxon>
        <taxon>Araceae</taxon>
        <taxon>Lemnoideae</taxon>
        <taxon>Spirodela</taxon>
    </lineage>
</organism>
<evidence type="ECO:0000256" key="1">
    <source>
        <dbReference type="SAM" id="MobiDB-lite"/>
    </source>
</evidence>
<dbReference type="EMBL" id="LR746271">
    <property type="protein sequence ID" value="CAA7401011.1"/>
    <property type="molecule type" value="Genomic_DNA"/>
</dbReference>
<protein>
    <submittedName>
        <fullName evidence="2">Uncharacterized protein</fullName>
    </submittedName>
</protein>
<gene>
    <name evidence="2" type="ORF">SI8410_08011689</name>
</gene>
<feature type="region of interest" description="Disordered" evidence="1">
    <location>
        <begin position="1"/>
        <end position="29"/>
    </location>
</feature>
<accession>A0A7I8KTQ1</accession>
<dbReference type="Proteomes" id="UP000663760">
    <property type="component" value="Chromosome 8"/>
</dbReference>
<name>A0A7I8KTQ1_SPIIN</name>
<evidence type="ECO:0000313" key="3">
    <source>
        <dbReference type="Proteomes" id="UP000663760"/>
    </source>
</evidence>
<dbReference type="AlphaFoldDB" id="A0A7I8KTQ1"/>
<evidence type="ECO:0000313" key="2">
    <source>
        <dbReference type="EMBL" id="CAA7401011.1"/>
    </source>
</evidence>